<dbReference type="PANTHER" id="PTHR32054">
    <property type="entry name" value="HEAVY CHAIN, PUTATIVE, EXPRESSED-RELATED-RELATED"/>
    <property type="match status" value="1"/>
</dbReference>
<gene>
    <name evidence="4" type="ORF">DARMORV10_A04P13670.1</name>
</gene>
<accession>A0A817AS10</accession>
<name>A0A817AS10_BRANA</name>
<evidence type="ECO:0000256" key="2">
    <source>
        <dbReference type="ARBA" id="ARBA00023054"/>
    </source>
</evidence>
<dbReference type="Proteomes" id="UP001295469">
    <property type="component" value="Chromosome A04"/>
</dbReference>
<sequence>IRVSERTNLCKTTEDLAAIRESVELLNKRIEEERAALEKKRERLYSENAAEISKEIQRLSDDALEFSKTEEEARFAVAKAVCEIERTGSKIKAAEMCLVAARKMKEAARAAETVAITEIQDVTRRRRTRETLQEEILEKIEKTAQEIRSSRRTIEEGLERVNSAKMEAEEEEETQWQWSERRRRSSSSYKGKYTNRRETVLMDVNCLDMMMNGDGTASSVAVLKPAMSIGQILGRKLLLANESAMMINGRVSLVLFHCRVSVNVGMKVVVESDMTDKLLMRQLLKFDGMRQKGKLEYIERHMALLYNQRWCISRRH</sequence>
<keyword evidence="2 3" id="KW-0175">Coiled coil</keyword>
<evidence type="ECO:0000256" key="3">
    <source>
        <dbReference type="SAM" id="Coils"/>
    </source>
</evidence>
<organism evidence="4">
    <name type="scientific">Brassica napus</name>
    <name type="common">Rape</name>
    <dbReference type="NCBI Taxonomy" id="3708"/>
    <lineage>
        <taxon>Eukaryota</taxon>
        <taxon>Viridiplantae</taxon>
        <taxon>Streptophyta</taxon>
        <taxon>Embryophyta</taxon>
        <taxon>Tracheophyta</taxon>
        <taxon>Spermatophyta</taxon>
        <taxon>Magnoliopsida</taxon>
        <taxon>eudicotyledons</taxon>
        <taxon>Gunneridae</taxon>
        <taxon>Pentapetalae</taxon>
        <taxon>rosids</taxon>
        <taxon>malvids</taxon>
        <taxon>Brassicales</taxon>
        <taxon>Brassicaceae</taxon>
        <taxon>Brassiceae</taxon>
        <taxon>Brassica</taxon>
    </lineage>
</organism>
<comment type="similarity">
    <text evidence="1">Belongs to the WEB family.</text>
</comment>
<proteinExistence type="inferred from homology"/>
<evidence type="ECO:0000313" key="4">
    <source>
        <dbReference type="EMBL" id="CAF2274061.1"/>
    </source>
</evidence>
<protein>
    <submittedName>
        <fullName evidence="4">(rape) hypothetical protein</fullName>
    </submittedName>
</protein>
<evidence type="ECO:0000256" key="1">
    <source>
        <dbReference type="ARBA" id="ARBA00005485"/>
    </source>
</evidence>
<feature type="non-terminal residue" evidence="4">
    <location>
        <position position="1"/>
    </location>
</feature>
<reference evidence="4" key="1">
    <citation type="submission" date="2021-01" db="EMBL/GenBank/DDBJ databases">
        <authorList>
            <consortium name="Genoscope - CEA"/>
            <person name="William W."/>
        </authorList>
    </citation>
    <scope>NUCLEOTIDE SEQUENCE</scope>
</reference>
<dbReference type="EMBL" id="HG994358">
    <property type="protein sequence ID" value="CAF2274061.1"/>
    <property type="molecule type" value="Genomic_DNA"/>
</dbReference>
<dbReference type="AlphaFoldDB" id="A0A817AS10"/>
<feature type="coiled-coil region" evidence="3">
    <location>
        <begin position="16"/>
        <end position="47"/>
    </location>
</feature>
<dbReference type="PANTHER" id="PTHR32054:SF27">
    <property type="entry name" value="WEB FAMILY PROTEIN"/>
    <property type="match status" value="1"/>
</dbReference>